<accession>A0ABY6KVU7</accession>
<evidence type="ECO:0000256" key="6">
    <source>
        <dbReference type="ARBA" id="ARBA00022801"/>
    </source>
</evidence>
<keyword evidence="4" id="KW-0963">Cytoplasm</keyword>
<dbReference type="InterPro" id="IPR000086">
    <property type="entry name" value="NUDIX_hydrolase_dom"/>
</dbReference>
<comment type="subcellular location">
    <subcellularLocation>
        <location evidence="2">Cytoplasm</location>
    </subcellularLocation>
</comment>
<dbReference type="InterPro" id="IPR044099">
    <property type="entry name" value="Dcp2_NUDIX"/>
</dbReference>
<comment type="cofactor">
    <cofactor evidence="1">
        <name>Mn(2+)</name>
        <dbReference type="ChEBI" id="CHEBI:29035"/>
    </cofactor>
</comment>
<dbReference type="Gene3D" id="3.90.79.10">
    <property type="entry name" value="Nucleoside Triphosphate Pyrophosphohydrolase"/>
    <property type="match status" value="1"/>
</dbReference>
<name>A0ABY6KVU7_9ARAC</name>
<comment type="similarity">
    <text evidence="3">Belongs to the Nudix hydrolase family. DCP2 subfamily.</text>
</comment>
<feature type="domain" description="Nudix hydrolase" evidence="9">
    <location>
        <begin position="82"/>
        <end position="196"/>
    </location>
</feature>
<dbReference type="SUPFAM" id="SSF55811">
    <property type="entry name" value="Nudix"/>
    <property type="match status" value="1"/>
</dbReference>
<evidence type="ECO:0000256" key="5">
    <source>
        <dbReference type="ARBA" id="ARBA00022723"/>
    </source>
</evidence>
<organism evidence="10 11">
    <name type="scientific">Cordylochernes scorpioides</name>
    <dbReference type="NCBI Taxonomy" id="51811"/>
    <lineage>
        <taxon>Eukaryota</taxon>
        <taxon>Metazoa</taxon>
        <taxon>Ecdysozoa</taxon>
        <taxon>Arthropoda</taxon>
        <taxon>Chelicerata</taxon>
        <taxon>Arachnida</taxon>
        <taxon>Pseudoscorpiones</taxon>
        <taxon>Cheliferoidea</taxon>
        <taxon>Chernetidae</taxon>
        <taxon>Cordylochernes</taxon>
    </lineage>
</organism>
<keyword evidence="7" id="KW-0694">RNA-binding</keyword>
<proteinExistence type="inferred from homology"/>
<evidence type="ECO:0000256" key="4">
    <source>
        <dbReference type="ARBA" id="ARBA00022490"/>
    </source>
</evidence>
<dbReference type="Pfam" id="PF00293">
    <property type="entry name" value="NUDIX"/>
    <property type="match status" value="1"/>
</dbReference>
<sequence length="196" mass="23116">MCSNPSRFIINLPEEEKKELLRICYQVELAHWFYLDFYSQEHNLPNISGRDFLKIIFHHIPFLKEHAERSETIFESWRKHKRTVPTYGAIILNSTLEKVLLVQGYWAKSSWGFPKGKLNENEQNFNCAIREVREETGFDISKIINQEEYIEHTLNEQTIRLYIIPGVSEETKFQPQTRKEIKVGLLALLAQGNMCN</sequence>
<evidence type="ECO:0000256" key="7">
    <source>
        <dbReference type="ARBA" id="ARBA00022884"/>
    </source>
</evidence>
<dbReference type="Gene3D" id="1.10.10.1050">
    <property type="entry name" value="Dcp2, box A domain"/>
    <property type="match status" value="1"/>
</dbReference>
<reference evidence="10 11" key="1">
    <citation type="submission" date="2022-01" db="EMBL/GenBank/DDBJ databases">
        <title>A chromosomal length assembly of Cordylochernes scorpioides.</title>
        <authorList>
            <person name="Zeh D."/>
            <person name="Zeh J."/>
        </authorList>
    </citation>
    <scope>NUCLEOTIDE SEQUENCE [LARGE SCALE GENOMIC DNA]</scope>
    <source>
        <strain evidence="10">IN4F17</strain>
        <tissue evidence="10">Whole Body</tissue>
    </source>
</reference>
<dbReference type="PROSITE" id="PS00893">
    <property type="entry name" value="NUDIX_BOX"/>
    <property type="match status" value="1"/>
</dbReference>
<dbReference type="EMBL" id="CP092871">
    <property type="protein sequence ID" value="UYV71803.1"/>
    <property type="molecule type" value="Genomic_DNA"/>
</dbReference>
<evidence type="ECO:0000256" key="8">
    <source>
        <dbReference type="ARBA" id="ARBA00023211"/>
    </source>
</evidence>
<protein>
    <submittedName>
        <fullName evidence="10">DCP2</fullName>
    </submittedName>
</protein>
<keyword evidence="6" id="KW-0378">Hydrolase</keyword>
<evidence type="ECO:0000256" key="3">
    <source>
        <dbReference type="ARBA" id="ARBA00005279"/>
    </source>
</evidence>
<dbReference type="SUPFAM" id="SSF140586">
    <property type="entry name" value="Dcp2 domain-like"/>
    <property type="match status" value="1"/>
</dbReference>
<evidence type="ECO:0000256" key="1">
    <source>
        <dbReference type="ARBA" id="ARBA00001936"/>
    </source>
</evidence>
<dbReference type="Pfam" id="PF05026">
    <property type="entry name" value="DCP2"/>
    <property type="match status" value="1"/>
</dbReference>
<dbReference type="PROSITE" id="PS51462">
    <property type="entry name" value="NUDIX"/>
    <property type="match status" value="1"/>
</dbReference>
<evidence type="ECO:0000259" key="9">
    <source>
        <dbReference type="PROSITE" id="PS51462"/>
    </source>
</evidence>
<dbReference type="Proteomes" id="UP001235939">
    <property type="component" value="Chromosome 09"/>
</dbReference>
<dbReference type="InterPro" id="IPR036189">
    <property type="entry name" value="DCP2_BoxA_sf"/>
</dbReference>
<keyword evidence="11" id="KW-1185">Reference proteome</keyword>
<evidence type="ECO:0000256" key="2">
    <source>
        <dbReference type="ARBA" id="ARBA00004496"/>
    </source>
</evidence>
<evidence type="ECO:0000313" key="11">
    <source>
        <dbReference type="Proteomes" id="UP001235939"/>
    </source>
</evidence>
<dbReference type="SMART" id="SM01125">
    <property type="entry name" value="DCP2"/>
    <property type="match status" value="1"/>
</dbReference>
<dbReference type="CDD" id="cd03672">
    <property type="entry name" value="NUDIX_Dcp2p_Nudt20"/>
    <property type="match status" value="1"/>
</dbReference>
<dbReference type="PANTHER" id="PTHR23114:SF17">
    <property type="entry name" value="M7GPPPN-MRNA HYDROLASE"/>
    <property type="match status" value="1"/>
</dbReference>
<dbReference type="PANTHER" id="PTHR23114">
    <property type="entry name" value="M7GPPPN-MRNA HYDROLASE"/>
    <property type="match status" value="1"/>
</dbReference>
<dbReference type="InterPro" id="IPR020084">
    <property type="entry name" value="NUDIX_hydrolase_CS"/>
</dbReference>
<keyword evidence="5" id="KW-0479">Metal-binding</keyword>
<dbReference type="InterPro" id="IPR015797">
    <property type="entry name" value="NUDIX_hydrolase-like_dom_sf"/>
</dbReference>
<evidence type="ECO:0000313" key="10">
    <source>
        <dbReference type="EMBL" id="UYV71803.1"/>
    </source>
</evidence>
<dbReference type="InterPro" id="IPR007722">
    <property type="entry name" value="DCP2_BoxA"/>
</dbReference>
<keyword evidence="8" id="KW-0464">Manganese</keyword>
<gene>
    <name evidence="10" type="ORF">LAZ67_9000463</name>
</gene>